<protein>
    <recommendedName>
        <fullName evidence="2">Coenzyme Q-binding protein COQ10 START domain-containing protein</fullName>
    </recommendedName>
</protein>
<name>A0A5Q2RKL7_9ACTN</name>
<sequence>MNHSVDIDLPVRTVYDQWTQFEDFPLFMKHVKDVRQVDDTTLEWTVSIYGIKRSWTAEITEQTPDQRVAWTAVDGTKNAGVVTFHALSDDRTRVMLQMEMDPDGFLESVADWGGYMSDRSRKDLEQFKDFIENRGRATGAWRGEVERDSARDLHHHEEELRQLSDADLARRAEAAGIERPLDRPREWIVSAVAHQERGDDRYGTQHDEGDERTHDWGRDEADGRHLRTDEDAERDRDIDVRDRDEARR</sequence>
<dbReference type="InterPro" id="IPR047137">
    <property type="entry name" value="ORF3"/>
</dbReference>
<evidence type="ECO:0000256" key="1">
    <source>
        <dbReference type="SAM" id="MobiDB-lite"/>
    </source>
</evidence>
<dbReference type="Gene3D" id="3.30.530.20">
    <property type="match status" value="1"/>
</dbReference>
<dbReference type="InterPro" id="IPR023393">
    <property type="entry name" value="START-like_dom_sf"/>
</dbReference>
<dbReference type="PANTHER" id="PTHR33824:SF7">
    <property type="entry name" value="POLYKETIDE CYCLASE_DEHYDRASE AND LIPID TRANSPORT SUPERFAMILY PROTEIN"/>
    <property type="match status" value="1"/>
</dbReference>
<dbReference type="EMBL" id="CP045851">
    <property type="protein sequence ID" value="QGG96373.1"/>
    <property type="molecule type" value="Genomic_DNA"/>
</dbReference>
<feature type="domain" description="Coenzyme Q-binding protein COQ10 START" evidence="2">
    <location>
        <begin position="7"/>
        <end position="124"/>
    </location>
</feature>
<accession>A0A5Q2RKL7</accession>
<evidence type="ECO:0000313" key="4">
    <source>
        <dbReference type="Proteomes" id="UP000334019"/>
    </source>
</evidence>
<feature type="compositionally biased region" description="Basic and acidic residues" evidence="1">
    <location>
        <begin position="194"/>
        <end position="248"/>
    </location>
</feature>
<dbReference type="Proteomes" id="UP000334019">
    <property type="component" value="Chromosome"/>
</dbReference>
<dbReference type="RefSeq" id="WP_153760477.1">
    <property type="nucleotide sequence ID" value="NZ_CP045851.1"/>
</dbReference>
<evidence type="ECO:0000313" key="3">
    <source>
        <dbReference type="EMBL" id="QGG96373.1"/>
    </source>
</evidence>
<dbReference type="KEGG" id="atq:GH723_15405"/>
<dbReference type="AlphaFoldDB" id="A0A5Q2RKL7"/>
<gene>
    <name evidence="3" type="ORF">GH723_15405</name>
</gene>
<organism evidence="3 4">
    <name type="scientific">Actinomarinicola tropica</name>
    <dbReference type="NCBI Taxonomy" id="2789776"/>
    <lineage>
        <taxon>Bacteria</taxon>
        <taxon>Bacillati</taxon>
        <taxon>Actinomycetota</taxon>
        <taxon>Acidimicrobiia</taxon>
        <taxon>Acidimicrobiales</taxon>
        <taxon>Iamiaceae</taxon>
        <taxon>Actinomarinicola</taxon>
    </lineage>
</organism>
<dbReference type="InterPro" id="IPR005031">
    <property type="entry name" value="COQ10_START"/>
</dbReference>
<dbReference type="CDD" id="cd07817">
    <property type="entry name" value="SRPBCC_8"/>
    <property type="match status" value="1"/>
</dbReference>
<feature type="region of interest" description="Disordered" evidence="1">
    <location>
        <begin position="192"/>
        <end position="248"/>
    </location>
</feature>
<proteinExistence type="predicted"/>
<keyword evidence="4" id="KW-1185">Reference proteome</keyword>
<dbReference type="PANTHER" id="PTHR33824">
    <property type="entry name" value="POLYKETIDE CYCLASE/DEHYDRASE AND LIPID TRANSPORT SUPERFAMILY PROTEIN"/>
    <property type="match status" value="1"/>
</dbReference>
<dbReference type="SUPFAM" id="SSF55961">
    <property type="entry name" value="Bet v1-like"/>
    <property type="match status" value="1"/>
</dbReference>
<reference evidence="3 4" key="1">
    <citation type="submission" date="2019-11" db="EMBL/GenBank/DDBJ databases">
        <authorList>
            <person name="He Y."/>
        </authorList>
    </citation>
    <scope>NUCLEOTIDE SEQUENCE [LARGE SCALE GENOMIC DNA]</scope>
    <source>
        <strain evidence="3 4">SCSIO 58843</strain>
    </source>
</reference>
<dbReference type="Pfam" id="PF03364">
    <property type="entry name" value="Polyketide_cyc"/>
    <property type="match status" value="1"/>
</dbReference>
<evidence type="ECO:0000259" key="2">
    <source>
        <dbReference type="Pfam" id="PF03364"/>
    </source>
</evidence>